<feature type="domain" description="FAD-binding FR-type" evidence="2">
    <location>
        <begin position="18"/>
        <end position="115"/>
    </location>
</feature>
<dbReference type="InterPro" id="IPR001433">
    <property type="entry name" value="OxRdtase_FAD/NAD-bd"/>
</dbReference>
<gene>
    <name evidence="3" type="ORF">COT42_05715</name>
</gene>
<feature type="binding site" evidence="1">
    <location>
        <position position="259"/>
    </location>
    <ligand>
        <name>[2Fe-2S] cluster</name>
        <dbReference type="ChEBI" id="CHEBI:190135"/>
    </ligand>
</feature>
<accession>A0A2H0XWL8</accession>
<feature type="binding site" evidence="1">
    <location>
        <position position="256"/>
    </location>
    <ligand>
        <name>[2Fe-2S] cluster</name>
        <dbReference type="ChEBI" id="CHEBI:190135"/>
    </ligand>
</feature>
<dbReference type="PRINTS" id="PR00410">
    <property type="entry name" value="PHEHYDRXLASE"/>
</dbReference>
<dbReference type="SUPFAM" id="SSF52343">
    <property type="entry name" value="Ferredoxin reductase-like, C-terminal NADP-linked domain"/>
    <property type="match status" value="1"/>
</dbReference>
<dbReference type="GO" id="GO:0051537">
    <property type="term" value="F:2 iron, 2 sulfur cluster binding"/>
    <property type="evidence" value="ECO:0007669"/>
    <property type="project" value="UniProtKB-KW"/>
</dbReference>
<keyword evidence="1" id="KW-0408">Iron</keyword>
<dbReference type="InterPro" id="IPR017927">
    <property type="entry name" value="FAD-bd_FR_type"/>
</dbReference>
<dbReference type="EMBL" id="PEYM01000089">
    <property type="protein sequence ID" value="PIS29327.1"/>
    <property type="molecule type" value="Genomic_DNA"/>
</dbReference>
<feature type="binding site" evidence="1">
    <location>
        <position position="267"/>
    </location>
    <ligand>
        <name>[2Fe-2S] cluster</name>
        <dbReference type="ChEBI" id="CHEBI:190135"/>
    </ligand>
</feature>
<dbReference type="PIRSF" id="PIRSF006816">
    <property type="entry name" value="Cyc3_hyd_g"/>
    <property type="match status" value="1"/>
</dbReference>
<evidence type="ECO:0000259" key="2">
    <source>
        <dbReference type="PROSITE" id="PS51384"/>
    </source>
</evidence>
<dbReference type="InterPro" id="IPR012165">
    <property type="entry name" value="Cyt_c3_hydrogenase_gsu"/>
</dbReference>
<evidence type="ECO:0000313" key="3">
    <source>
        <dbReference type="EMBL" id="PIS29327.1"/>
    </source>
</evidence>
<dbReference type="PANTHER" id="PTHR43513:SF1">
    <property type="entry name" value="ANAEROBIC SULFITE REDUCTASE SUBUNIT B"/>
    <property type="match status" value="1"/>
</dbReference>
<dbReference type="PROSITE" id="PS51384">
    <property type="entry name" value="FAD_FR"/>
    <property type="match status" value="1"/>
</dbReference>
<comment type="caution">
    <text evidence="3">The sequence shown here is derived from an EMBL/GenBank/DDBJ whole genome shotgun (WGS) entry which is preliminary data.</text>
</comment>
<sequence length="285" mass="31621">MSKFTTSVKTKEQSGNEYLPRSASIVKIKDLNAEVRHFTLKFSDGQAFEFKPGQFVEVSLFGIGEAPISITSTFERGDALEIAVRRVGSLTQALHQLKVGDEIFVRGPYGNTFPWQELKGKDIIFVAGGIGLLPLRSVMNAIFHHRKDYGKIWVLYGSKCPTDCVYTDELAAWNRIENVQVLQTVDSPAAGWQGNVGLVTTLFEKLDFNPENTIAYLCGPPIMIKFTSLTLEDKGLRPNDIITTMEMHMKCGIGKCGHCIIGHKYCCTDGPVFTYAQLKTLGAEE</sequence>
<dbReference type="GO" id="GO:0046872">
    <property type="term" value="F:metal ion binding"/>
    <property type="evidence" value="ECO:0007669"/>
    <property type="project" value="UniProtKB-KW"/>
</dbReference>
<name>A0A2H0XWL8_UNCSA</name>
<dbReference type="InterPro" id="IPR001709">
    <property type="entry name" value="Flavoprot_Pyr_Nucl_cyt_Rdtase"/>
</dbReference>
<dbReference type="Pfam" id="PF10418">
    <property type="entry name" value="DHODB_Fe-S_bind"/>
    <property type="match status" value="1"/>
</dbReference>
<dbReference type="Proteomes" id="UP000231343">
    <property type="component" value="Unassembled WGS sequence"/>
</dbReference>
<keyword evidence="1" id="KW-0479">Metal-binding</keyword>
<comment type="cofactor">
    <cofactor evidence="1">
        <name>[2Fe-2S] cluster</name>
        <dbReference type="ChEBI" id="CHEBI:190135"/>
    </cofactor>
    <text evidence="1">Binds 1 [2Fe-2S] cluster per subunit.</text>
</comment>
<dbReference type="InterPro" id="IPR019480">
    <property type="entry name" value="Dihydroorotate_DH_Fe-S-bd"/>
</dbReference>
<reference evidence="3 4" key="1">
    <citation type="submission" date="2017-09" db="EMBL/GenBank/DDBJ databases">
        <title>Depth-based differentiation of microbial function through sediment-hosted aquifers and enrichment of novel symbionts in the deep terrestrial subsurface.</title>
        <authorList>
            <person name="Probst A.J."/>
            <person name="Ladd B."/>
            <person name="Jarett J.K."/>
            <person name="Geller-Mcgrath D.E."/>
            <person name="Sieber C.M."/>
            <person name="Emerson J.B."/>
            <person name="Anantharaman K."/>
            <person name="Thomas B.C."/>
            <person name="Malmstrom R."/>
            <person name="Stieglmeier M."/>
            <person name="Klingl A."/>
            <person name="Woyke T."/>
            <person name="Ryan C.M."/>
            <person name="Banfield J.F."/>
        </authorList>
    </citation>
    <scope>NUCLEOTIDE SEQUENCE [LARGE SCALE GENOMIC DNA]</scope>
    <source>
        <strain evidence="3">CG08_land_8_20_14_0_20_45_16</strain>
    </source>
</reference>
<dbReference type="Gene3D" id="2.40.30.10">
    <property type="entry name" value="Translation factors"/>
    <property type="match status" value="1"/>
</dbReference>
<dbReference type="InterPro" id="IPR039261">
    <property type="entry name" value="FNR_nucleotide-bd"/>
</dbReference>
<dbReference type="InterPro" id="IPR017938">
    <property type="entry name" value="Riboflavin_synthase-like_b-brl"/>
</dbReference>
<dbReference type="InterPro" id="IPR008333">
    <property type="entry name" value="Cbr1-like_FAD-bd_dom"/>
</dbReference>
<organism evidence="3 4">
    <name type="scientific">Candidatus Saganbacteria bacterium CG08_land_8_20_14_0_20_45_16</name>
    <dbReference type="NCBI Taxonomy" id="2014293"/>
    <lineage>
        <taxon>Bacteria</taxon>
        <taxon>Bacillati</taxon>
        <taxon>Saganbacteria</taxon>
    </lineage>
</organism>
<dbReference type="CDD" id="cd06221">
    <property type="entry name" value="sulfite_reductase_like"/>
    <property type="match status" value="1"/>
</dbReference>
<dbReference type="PRINTS" id="PR00371">
    <property type="entry name" value="FPNCR"/>
</dbReference>
<feature type="binding site" evidence="1">
    <location>
        <position position="251"/>
    </location>
    <ligand>
        <name>[2Fe-2S] cluster</name>
        <dbReference type="ChEBI" id="CHEBI:190135"/>
    </ligand>
</feature>
<evidence type="ECO:0000256" key="1">
    <source>
        <dbReference type="PIRSR" id="PIRSR006816-2"/>
    </source>
</evidence>
<dbReference type="Pfam" id="PF00175">
    <property type="entry name" value="NAD_binding_1"/>
    <property type="match status" value="1"/>
</dbReference>
<dbReference type="Pfam" id="PF00970">
    <property type="entry name" value="FAD_binding_6"/>
    <property type="match status" value="1"/>
</dbReference>
<keyword evidence="1" id="KW-0411">Iron-sulfur</keyword>
<evidence type="ECO:0000313" key="4">
    <source>
        <dbReference type="Proteomes" id="UP000231343"/>
    </source>
</evidence>
<dbReference type="GO" id="GO:0050660">
    <property type="term" value="F:flavin adenine dinucleotide binding"/>
    <property type="evidence" value="ECO:0007669"/>
    <property type="project" value="InterPro"/>
</dbReference>
<dbReference type="Gene3D" id="3.40.50.80">
    <property type="entry name" value="Nucleotide-binding domain of ferredoxin-NADP reductase (FNR) module"/>
    <property type="match status" value="1"/>
</dbReference>
<dbReference type="PANTHER" id="PTHR43513">
    <property type="entry name" value="DIHYDROOROTATE DEHYDROGENASE B (NAD(+)), ELECTRON TRANSFER SUBUNIT"/>
    <property type="match status" value="1"/>
</dbReference>
<keyword evidence="1" id="KW-0001">2Fe-2S</keyword>
<dbReference type="GO" id="GO:0016491">
    <property type="term" value="F:oxidoreductase activity"/>
    <property type="evidence" value="ECO:0007669"/>
    <property type="project" value="InterPro"/>
</dbReference>
<protein>
    <submittedName>
        <fullName evidence="3">Hydrogenase</fullName>
    </submittedName>
</protein>
<dbReference type="InterPro" id="IPR050353">
    <property type="entry name" value="PyrK_electron_transfer"/>
</dbReference>
<dbReference type="GO" id="GO:0006221">
    <property type="term" value="P:pyrimidine nucleotide biosynthetic process"/>
    <property type="evidence" value="ECO:0007669"/>
    <property type="project" value="InterPro"/>
</dbReference>
<dbReference type="AlphaFoldDB" id="A0A2H0XWL8"/>
<proteinExistence type="predicted"/>
<dbReference type="SUPFAM" id="SSF63380">
    <property type="entry name" value="Riboflavin synthase domain-like"/>
    <property type="match status" value="1"/>
</dbReference>